<dbReference type="HAMAP" id="MF_00185">
    <property type="entry name" value="IPP_trans"/>
    <property type="match status" value="1"/>
</dbReference>
<keyword evidence="7 10" id="KW-0067">ATP-binding</keyword>
<dbReference type="SUPFAM" id="SSF52540">
    <property type="entry name" value="P-loop containing nucleoside triphosphate hydrolases"/>
    <property type="match status" value="1"/>
</dbReference>
<comment type="similarity">
    <text evidence="3 10 13">Belongs to the IPP transferase family.</text>
</comment>
<comment type="caution">
    <text evidence="10">Lacks conserved residue(s) required for the propagation of feature annotation.</text>
</comment>
<evidence type="ECO:0000256" key="9">
    <source>
        <dbReference type="ARBA" id="ARBA00049563"/>
    </source>
</evidence>
<evidence type="ECO:0000313" key="14">
    <source>
        <dbReference type="EMBL" id="OGM21008.1"/>
    </source>
</evidence>
<protein>
    <recommendedName>
        <fullName evidence="10">tRNA dimethylallyltransferase</fullName>
        <ecNumber evidence="10">2.5.1.75</ecNumber>
    </recommendedName>
    <alternativeName>
        <fullName evidence="10">Dimethylallyl diphosphate:tRNA dimethylallyltransferase</fullName>
        <shortName evidence="10">DMAPP:tRNA dimethylallyltransferase</shortName>
        <shortName evidence="10">DMATase</shortName>
    </alternativeName>
    <alternativeName>
        <fullName evidence="10">Isopentenyl-diphosphate:tRNA isopentenyltransferase</fullName>
        <shortName evidence="10">IPP transferase</shortName>
        <shortName evidence="10">IPPT</shortName>
        <shortName evidence="10">IPTase</shortName>
    </alternativeName>
</protein>
<feature type="site" description="Interaction with substrate tRNA" evidence="10">
    <location>
        <position position="150"/>
    </location>
</feature>
<evidence type="ECO:0000256" key="5">
    <source>
        <dbReference type="ARBA" id="ARBA00022694"/>
    </source>
</evidence>
<dbReference type="Pfam" id="PF01715">
    <property type="entry name" value="IPPT"/>
    <property type="match status" value="1"/>
</dbReference>
<gene>
    <name evidence="10" type="primary">miaA</name>
    <name evidence="14" type="ORF">A2771_01295</name>
</gene>
<dbReference type="GO" id="GO:0052381">
    <property type="term" value="F:tRNA dimethylallyltransferase activity"/>
    <property type="evidence" value="ECO:0007669"/>
    <property type="project" value="UniProtKB-UniRule"/>
</dbReference>
<evidence type="ECO:0000256" key="7">
    <source>
        <dbReference type="ARBA" id="ARBA00022840"/>
    </source>
</evidence>
<reference evidence="14 15" key="1">
    <citation type="journal article" date="2016" name="Nat. Commun.">
        <title>Thousands of microbial genomes shed light on interconnected biogeochemical processes in an aquifer system.</title>
        <authorList>
            <person name="Anantharaman K."/>
            <person name="Brown C.T."/>
            <person name="Hug L.A."/>
            <person name="Sharon I."/>
            <person name="Castelle C.J."/>
            <person name="Probst A.J."/>
            <person name="Thomas B.C."/>
            <person name="Singh A."/>
            <person name="Wilkins M.J."/>
            <person name="Karaoz U."/>
            <person name="Brodie E.L."/>
            <person name="Williams K.H."/>
            <person name="Hubbard S.S."/>
            <person name="Banfield J.F."/>
        </authorList>
    </citation>
    <scope>NUCLEOTIDE SEQUENCE [LARGE SCALE GENOMIC DNA]</scope>
</reference>
<dbReference type="EMBL" id="MGGD01000021">
    <property type="protein sequence ID" value="OGM21008.1"/>
    <property type="molecule type" value="Genomic_DNA"/>
</dbReference>
<evidence type="ECO:0000256" key="6">
    <source>
        <dbReference type="ARBA" id="ARBA00022741"/>
    </source>
</evidence>
<dbReference type="AlphaFoldDB" id="A0A1F7Y2W5"/>
<comment type="caution">
    <text evidence="14">The sequence shown here is derived from an EMBL/GenBank/DDBJ whole genome shotgun (WGS) entry which is preliminary data.</text>
</comment>
<comment type="cofactor">
    <cofactor evidence="1 10">
        <name>Mg(2+)</name>
        <dbReference type="ChEBI" id="CHEBI:18420"/>
    </cofactor>
</comment>
<dbReference type="PANTHER" id="PTHR11088">
    <property type="entry name" value="TRNA DIMETHYLALLYLTRANSFERASE"/>
    <property type="match status" value="1"/>
</dbReference>
<dbReference type="GO" id="GO:0005524">
    <property type="term" value="F:ATP binding"/>
    <property type="evidence" value="ECO:0007669"/>
    <property type="project" value="UniProtKB-UniRule"/>
</dbReference>
<evidence type="ECO:0000313" key="15">
    <source>
        <dbReference type="Proteomes" id="UP000176741"/>
    </source>
</evidence>
<keyword evidence="5 10" id="KW-0819">tRNA processing</keyword>
<feature type="site" description="Interaction with substrate tRNA" evidence="10">
    <location>
        <position position="127"/>
    </location>
</feature>
<evidence type="ECO:0000256" key="3">
    <source>
        <dbReference type="ARBA" id="ARBA00005842"/>
    </source>
</evidence>
<dbReference type="EC" id="2.5.1.75" evidence="10"/>
<proteinExistence type="inferred from homology"/>
<dbReference type="InterPro" id="IPR018022">
    <property type="entry name" value="IPT"/>
</dbReference>
<evidence type="ECO:0000256" key="4">
    <source>
        <dbReference type="ARBA" id="ARBA00022679"/>
    </source>
</evidence>
<evidence type="ECO:0000256" key="13">
    <source>
        <dbReference type="RuleBase" id="RU003785"/>
    </source>
</evidence>
<comment type="subunit">
    <text evidence="10">Monomer.</text>
</comment>
<keyword evidence="4 10" id="KW-0808">Transferase</keyword>
<accession>A0A1F7Y2W5</accession>
<feature type="region of interest" description="Interaction with substrate tRNA" evidence="10">
    <location>
        <begin position="42"/>
        <end position="45"/>
    </location>
</feature>
<sequence length="343" mass="39391">MSKRSVNLRQKLLVICGPTATGKTSLALHLAKLFNGELVSADSRQVYKGMDIGTGKDLPVNSKIKDQKSKLGNEEIGFYEINGIRIWGYDLVKPAEEFSVAQYVSVTYNIIKNIYRVGKLPILVGGTGLYIKGVIDGIPTAFVPKNENLRKFYVDKKVDELFEILSVVDPIKAASMNVSDRKNPRRLIRAIEVAQYELTASPNSTITSMAKAEEEGGYKYDTLFIGLKADKNAIKQKIKERVNQRIKFGLEKEIKNLIERGISWNDQSMNALGYIEWKDYFSGEENIQEVITEWNKDENNYVKRQITWFKKEKRVNWFDISNKDYIKEVEKMVKEWHNDKNQI</sequence>
<organism evidence="14 15">
    <name type="scientific">Candidatus Woesebacteria bacterium RIFCSPHIGHO2_01_FULL_38_26b</name>
    <dbReference type="NCBI Taxonomy" id="1802491"/>
    <lineage>
        <taxon>Bacteria</taxon>
        <taxon>Candidatus Woeseibacteriota</taxon>
    </lineage>
</organism>
<dbReference type="InterPro" id="IPR039657">
    <property type="entry name" value="Dimethylallyltransferase"/>
</dbReference>
<dbReference type="Gene3D" id="1.10.20.140">
    <property type="match status" value="1"/>
</dbReference>
<evidence type="ECO:0000256" key="2">
    <source>
        <dbReference type="ARBA" id="ARBA00003213"/>
    </source>
</evidence>
<feature type="binding site" evidence="10">
    <location>
        <begin position="17"/>
        <end position="24"/>
    </location>
    <ligand>
        <name>ATP</name>
        <dbReference type="ChEBI" id="CHEBI:30616"/>
    </ligand>
</feature>
<evidence type="ECO:0000256" key="8">
    <source>
        <dbReference type="ARBA" id="ARBA00022842"/>
    </source>
</evidence>
<keyword evidence="6 10" id="KW-0547">Nucleotide-binding</keyword>
<dbReference type="GO" id="GO:0006400">
    <property type="term" value="P:tRNA modification"/>
    <property type="evidence" value="ECO:0007669"/>
    <property type="project" value="TreeGrafter"/>
</dbReference>
<comment type="catalytic activity">
    <reaction evidence="9 10 11">
        <text>adenosine(37) in tRNA + dimethylallyl diphosphate = N(6)-dimethylallyladenosine(37) in tRNA + diphosphate</text>
        <dbReference type="Rhea" id="RHEA:26482"/>
        <dbReference type="Rhea" id="RHEA-COMP:10162"/>
        <dbReference type="Rhea" id="RHEA-COMP:10375"/>
        <dbReference type="ChEBI" id="CHEBI:33019"/>
        <dbReference type="ChEBI" id="CHEBI:57623"/>
        <dbReference type="ChEBI" id="CHEBI:74411"/>
        <dbReference type="ChEBI" id="CHEBI:74415"/>
        <dbReference type="EC" id="2.5.1.75"/>
    </reaction>
</comment>
<name>A0A1F7Y2W5_9BACT</name>
<dbReference type="PANTHER" id="PTHR11088:SF60">
    <property type="entry name" value="TRNA DIMETHYLALLYLTRANSFERASE"/>
    <property type="match status" value="1"/>
</dbReference>
<keyword evidence="8 10" id="KW-0460">Magnesium</keyword>
<comment type="function">
    <text evidence="2 10 12">Catalyzes the transfer of a dimethylallyl group onto the adenine at position 37 in tRNAs that read codons beginning with uridine, leading to the formation of N6-(dimethylallyl)adenosine (i(6)A).</text>
</comment>
<dbReference type="Proteomes" id="UP000176741">
    <property type="component" value="Unassembled WGS sequence"/>
</dbReference>
<dbReference type="NCBIfam" id="TIGR00174">
    <property type="entry name" value="miaA"/>
    <property type="match status" value="1"/>
</dbReference>
<evidence type="ECO:0000256" key="11">
    <source>
        <dbReference type="RuleBase" id="RU003783"/>
    </source>
</evidence>
<evidence type="ECO:0000256" key="10">
    <source>
        <dbReference type="HAMAP-Rule" id="MF_00185"/>
    </source>
</evidence>
<dbReference type="InterPro" id="IPR027417">
    <property type="entry name" value="P-loop_NTPase"/>
</dbReference>
<feature type="binding site" evidence="10">
    <location>
        <begin position="19"/>
        <end position="24"/>
    </location>
    <ligand>
        <name>substrate</name>
    </ligand>
</feature>
<dbReference type="Gene3D" id="3.40.50.300">
    <property type="entry name" value="P-loop containing nucleotide triphosphate hydrolases"/>
    <property type="match status" value="1"/>
</dbReference>
<evidence type="ECO:0000256" key="12">
    <source>
        <dbReference type="RuleBase" id="RU003784"/>
    </source>
</evidence>
<evidence type="ECO:0000256" key="1">
    <source>
        <dbReference type="ARBA" id="ARBA00001946"/>
    </source>
</evidence>